<dbReference type="GO" id="GO:0051536">
    <property type="term" value="F:iron-sulfur cluster binding"/>
    <property type="evidence" value="ECO:0007669"/>
    <property type="project" value="UniProtKB-KW"/>
</dbReference>
<dbReference type="PANTHER" id="PTHR42827:SF1">
    <property type="entry name" value="IRON-SULFUR CLUSTER-BINDING PROTEIN"/>
    <property type="match status" value="1"/>
</dbReference>
<comment type="caution">
    <text evidence="5">The sequence shown here is derived from an EMBL/GenBank/DDBJ whole genome shotgun (WGS) entry which is preliminary data.</text>
</comment>
<dbReference type="Proteomes" id="UP000176244">
    <property type="component" value="Unassembled WGS sequence"/>
</dbReference>
<keyword evidence="3" id="KW-0411">Iron-sulfur</keyword>
<sequence>MVFTVEMKKTAIEQAPSKKTIQEIFRTYYELGRAVNLISDFLREKGFNAQAIPAIGSNLNLTVMARDAGLGGFGKNGLLITPDYGPSVRLAAVLTDIENLPVNQRLDYDWLPDFCATCHACVKKCPAQAIYEKPMICKDGSEQHIDYKKCAVPFSKQHGCTVCIKECAFFKSDYKKIAAAYIRKEKAAK</sequence>
<dbReference type="PROSITE" id="PS51379">
    <property type="entry name" value="4FE4S_FER_2"/>
    <property type="match status" value="1"/>
</dbReference>
<evidence type="ECO:0000256" key="3">
    <source>
        <dbReference type="ARBA" id="ARBA00023014"/>
    </source>
</evidence>
<reference evidence="5 6" key="1">
    <citation type="submission" date="2015-09" db="EMBL/GenBank/DDBJ databases">
        <title>Genome sequence of Acetobacterium wieringae DSM 1911.</title>
        <authorList>
            <person name="Poehlein A."/>
            <person name="Bengelsdorf F.R."/>
            <person name="Schiel-Bengelsdorf B."/>
            <person name="Duerre P."/>
            <person name="Daniel R."/>
        </authorList>
    </citation>
    <scope>NUCLEOTIDE SEQUENCE [LARGE SCALE GENOMIC DNA]</scope>
    <source>
        <strain evidence="5 6">DSM 1911</strain>
    </source>
</reference>
<dbReference type="GO" id="GO:0016787">
    <property type="term" value="F:hydrolase activity"/>
    <property type="evidence" value="ECO:0007669"/>
    <property type="project" value="UniProtKB-KW"/>
</dbReference>
<dbReference type="STRING" id="52694.ACWI_36410"/>
<dbReference type="SUPFAM" id="SSF54862">
    <property type="entry name" value="4Fe-4S ferredoxins"/>
    <property type="match status" value="1"/>
</dbReference>
<name>A0A1F2PBU3_9FIRM</name>
<gene>
    <name evidence="5" type="primary">cprA_2</name>
    <name evidence="5" type="ORF">ACWI_36410</name>
</gene>
<keyword evidence="2" id="KW-0408">Iron</keyword>
<dbReference type="PROSITE" id="PS00198">
    <property type="entry name" value="4FE4S_FER_1"/>
    <property type="match status" value="1"/>
</dbReference>
<dbReference type="InterPro" id="IPR017896">
    <property type="entry name" value="4Fe4S_Fe-S-bd"/>
</dbReference>
<dbReference type="GO" id="GO:0046872">
    <property type="term" value="F:metal ion binding"/>
    <property type="evidence" value="ECO:0007669"/>
    <property type="project" value="UniProtKB-KW"/>
</dbReference>
<dbReference type="AlphaFoldDB" id="A0A1F2PBU3"/>
<protein>
    <submittedName>
        <fullName evidence="5">3-chloro-4-hydroxyphenylacetate reductive dehalogenase</fullName>
        <ecNumber evidence="5">3.8.1.-</ecNumber>
    </submittedName>
</protein>
<dbReference type="EMBL" id="LKEU01000054">
    <property type="protein sequence ID" value="OFV68890.1"/>
    <property type="molecule type" value="Genomic_DNA"/>
</dbReference>
<dbReference type="Gene3D" id="3.30.70.20">
    <property type="match status" value="1"/>
</dbReference>
<accession>A0A1F2PBU3</accession>
<organism evidence="5 6">
    <name type="scientific">Acetobacterium wieringae</name>
    <dbReference type="NCBI Taxonomy" id="52694"/>
    <lineage>
        <taxon>Bacteria</taxon>
        <taxon>Bacillati</taxon>
        <taxon>Bacillota</taxon>
        <taxon>Clostridia</taxon>
        <taxon>Eubacteriales</taxon>
        <taxon>Eubacteriaceae</taxon>
        <taxon>Acetobacterium</taxon>
    </lineage>
</organism>
<proteinExistence type="predicted"/>
<keyword evidence="5" id="KW-0378">Hydrolase</keyword>
<dbReference type="InterPro" id="IPR017900">
    <property type="entry name" value="4Fe4S_Fe_S_CS"/>
</dbReference>
<evidence type="ECO:0000256" key="1">
    <source>
        <dbReference type="ARBA" id="ARBA00022723"/>
    </source>
</evidence>
<evidence type="ECO:0000259" key="4">
    <source>
        <dbReference type="PROSITE" id="PS51379"/>
    </source>
</evidence>
<dbReference type="EC" id="3.8.1.-" evidence="5"/>
<feature type="domain" description="4Fe-4S ferredoxin-type" evidence="4">
    <location>
        <begin position="104"/>
        <end position="135"/>
    </location>
</feature>
<evidence type="ECO:0000313" key="5">
    <source>
        <dbReference type="EMBL" id="OFV68890.1"/>
    </source>
</evidence>
<evidence type="ECO:0000256" key="2">
    <source>
        <dbReference type="ARBA" id="ARBA00023004"/>
    </source>
</evidence>
<dbReference type="PANTHER" id="PTHR42827">
    <property type="entry name" value="IRON-SULFUR CLUSTER-BINDING PROTEIN-RELATED"/>
    <property type="match status" value="1"/>
</dbReference>
<keyword evidence="1" id="KW-0479">Metal-binding</keyword>
<evidence type="ECO:0000313" key="6">
    <source>
        <dbReference type="Proteomes" id="UP000176244"/>
    </source>
</evidence>